<comment type="similarity">
    <text evidence="1">Belongs to the short-chain dehydrogenases/reductases (SDR) family.</text>
</comment>
<evidence type="ECO:0000256" key="2">
    <source>
        <dbReference type="ARBA" id="ARBA00023002"/>
    </source>
</evidence>
<dbReference type="GO" id="GO:0008206">
    <property type="term" value="P:bile acid metabolic process"/>
    <property type="evidence" value="ECO:0007669"/>
    <property type="project" value="UniProtKB-ARBA"/>
</dbReference>
<dbReference type="InterPro" id="IPR002347">
    <property type="entry name" value="SDR_fam"/>
</dbReference>
<dbReference type="InterPro" id="IPR036291">
    <property type="entry name" value="NAD(P)-bd_dom_sf"/>
</dbReference>
<dbReference type="InterPro" id="IPR020904">
    <property type="entry name" value="Sc_DH/Rdtase_CS"/>
</dbReference>
<dbReference type="FunFam" id="3.40.50.720:FF:000084">
    <property type="entry name" value="Short-chain dehydrogenase reductase"/>
    <property type="match status" value="1"/>
</dbReference>
<proteinExistence type="inferred from homology"/>
<dbReference type="GO" id="GO:0016616">
    <property type="term" value="F:oxidoreductase activity, acting on the CH-OH group of donors, NAD or NADP as acceptor"/>
    <property type="evidence" value="ECO:0007669"/>
    <property type="project" value="TreeGrafter"/>
</dbReference>
<dbReference type="EMBL" id="JACJVR010000007">
    <property type="protein sequence ID" value="MBB6690326.1"/>
    <property type="molecule type" value="Genomic_DNA"/>
</dbReference>
<dbReference type="Pfam" id="PF13561">
    <property type="entry name" value="adh_short_C2"/>
    <property type="match status" value="1"/>
</dbReference>
<accession>A0A841TPS3</accession>
<evidence type="ECO:0000256" key="1">
    <source>
        <dbReference type="ARBA" id="ARBA00006484"/>
    </source>
</evidence>
<dbReference type="RefSeq" id="WP_185134360.1">
    <property type="nucleotide sequence ID" value="NZ_JACJVR010000007.1"/>
</dbReference>
<dbReference type="PROSITE" id="PS00061">
    <property type="entry name" value="ADH_SHORT"/>
    <property type="match status" value="1"/>
</dbReference>
<dbReference type="PRINTS" id="PR00081">
    <property type="entry name" value="GDHRDH"/>
</dbReference>
<dbReference type="PRINTS" id="PR00080">
    <property type="entry name" value="SDRFAMILY"/>
</dbReference>
<dbReference type="PANTHER" id="PTHR42760">
    <property type="entry name" value="SHORT-CHAIN DEHYDROGENASES/REDUCTASES FAMILY MEMBER"/>
    <property type="match status" value="1"/>
</dbReference>
<evidence type="ECO:0000313" key="3">
    <source>
        <dbReference type="EMBL" id="MBB6690326.1"/>
    </source>
</evidence>
<comment type="caution">
    <text evidence="3">The sequence shown here is derived from an EMBL/GenBank/DDBJ whole genome shotgun (WGS) entry which is preliminary data.</text>
</comment>
<dbReference type="SUPFAM" id="SSF51735">
    <property type="entry name" value="NAD(P)-binding Rossmann-fold domains"/>
    <property type="match status" value="1"/>
</dbReference>
<gene>
    <name evidence="3" type="ORF">H7B90_02830</name>
</gene>
<dbReference type="AlphaFoldDB" id="A0A841TPS3"/>
<name>A0A841TPS3_9BACL</name>
<dbReference type="Gene3D" id="3.40.50.720">
    <property type="entry name" value="NAD(P)-binding Rossmann-like Domain"/>
    <property type="match status" value="1"/>
</dbReference>
<sequence length="246" mass="25947">MPYSYEGKKVLITGGAGGIGAAAAEAYRQAGAQVAAFDIAFGREEERDGVYELPVDLADPASVAAAFARLWERWDSLDVLVNNAGVECVASLEETTDEAWDRVMNVNLRSVFLCCRAALPKLKAARGNIVNTASQLAFVGASSFTAYTASKAAVVNFTRSLALETAKDGVRVNCVCPGAIDTPLLRRQFEGRRGPQGTLDDLVGMHPLGRLGRPEEIAACILFLSGPAASFVTGSALLADGGYTIQ</sequence>
<keyword evidence="4" id="KW-1185">Reference proteome</keyword>
<dbReference type="Proteomes" id="UP000553776">
    <property type="component" value="Unassembled WGS sequence"/>
</dbReference>
<organism evidence="3 4">
    <name type="scientific">Cohnella xylanilytica</name>
    <dbReference type="NCBI Taxonomy" id="557555"/>
    <lineage>
        <taxon>Bacteria</taxon>
        <taxon>Bacillati</taxon>
        <taxon>Bacillota</taxon>
        <taxon>Bacilli</taxon>
        <taxon>Bacillales</taxon>
        <taxon>Paenibacillaceae</taxon>
        <taxon>Cohnella</taxon>
    </lineage>
</organism>
<reference evidence="3 4" key="1">
    <citation type="submission" date="2020-08" db="EMBL/GenBank/DDBJ databases">
        <title>Cohnella phylogeny.</title>
        <authorList>
            <person name="Dunlap C."/>
        </authorList>
    </citation>
    <scope>NUCLEOTIDE SEQUENCE [LARGE SCALE GENOMIC DNA]</scope>
    <source>
        <strain evidence="3 4">DSM 25239</strain>
    </source>
</reference>
<evidence type="ECO:0000313" key="4">
    <source>
        <dbReference type="Proteomes" id="UP000553776"/>
    </source>
</evidence>
<dbReference type="CDD" id="cd05233">
    <property type="entry name" value="SDR_c"/>
    <property type="match status" value="1"/>
</dbReference>
<dbReference type="PANTHER" id="PTHR42760:SF115">
    <property type="entry name" value="3-OXOACYL-[ACYL-CARRIER-PROTEIN] REDUCTASE FABG"/>
    <property type="match status" value="1"/>
</dbReference>
<keyword evidence="2" id="KW-0560">Oxidoreductase</keyword>
<protein>
    <submittedName>
        <fullName evidence="3">SDR family oxidoreductase</fullName>
    </submittedName>
</protein>